<gene>
    <name evidence="1" type="ORF">SCLCIDRAFT_421695</name>
</gene>
<accession>A0A0C3EC40</accession>
<organism evidence="1 2">
    <name type="scientific">Scleroderma citrinum Foug A</name>
    <dbReference type="NCBI Taxonomy" id="1036808"/>
    <lineage>
        <taxon>Eukaryota</taxon>
        <taxon>Fungi</taxon>
        <taxon>Dikarya</taxon>
        <taxon>Basidiomycota</taxon>
        <taxon>Agaricomycotina</taxon>
        <taxon>Agaricomycetes</taxon>
        <taxon>Agaricomycetidae</taxon>
        <taxon>Boletales</taxon>
        <taxon>Sclerodermatineae</taxon>
        <taxon>Sclerodermataceae</taxon>
        <taxon>Scleroderma</taxon>
    </lineage>
</organism>
<dbReference type="HOGENOM" id="CLU_2051023_0_0_1"/>
<evidence type="ECO:0000313" key="2">
    <source>
        <dbReference type="Proteomes" id="UP000053989"/>
    </source>
</evidence>
<dbReference type="AlphaFoldDB" id="A0A0C3EC40"/>
<proteinExistence type="predicted"/>
<keyword evidence="2" id="KW-1185">Reference proteome</keyword>
<reference evidence="2" key="2">
    <citation type="submission" date="2015-01" db="EMBL/GenBank/DDBJ databases">
        <title>Evolutionary Origins and Diversification of the Mycorrhizal Mutualists.</title>
        <authorList>
            <consortium name="DOE Joint Genome Institute"/>
            <consortium name="Mycorrhizal Genomics Consortium"/>
            <person name="Kohler A."/>
            <person name="Kuo A."/>
            <person name="Nagy L.G."/>
            <person name="Floudas D."/>
            <person name="Copeland A."/>
            <person name="Barry K.W."/>
            <person name="Cichocki N."/>
            <person name="Veneault-Fourrey C."/>
            <person name="LaButti K."/>
            <person name="Lindquist E.A."/>
            <person name="Lipzen A."/>
            <person name="Lundell T."/>
            <person name="Morin E."/>
            <person name="Murat C."/>
            <person name="Riley R."/>
            <person name="Ohm R."/>
            <person name="Sun H."/>
            <person name="Tunlid A."/>
            <person name="Henrissat B."/>
            <person name="Grigoriev I.V."/>
            <person name="Hibbett D.S."/>
            <person name="Martin F."/>
        </authorList>
    </citation>
    <scope>NUCLEOTIDE SEQUENCE [LARGE SCALE GENOMIC DNA]</scope>
    <source>
        <strain evidence="2">Foug A</strain>
    </source>
</reference>
<dbReference type="Proteomes" id="UP000053989">
    <property type="component" value="Unassembled WGS sequence"/>
</dbReference>
<reference evidence="1 2" key="1">
    <citation type="submission" date="2014-04" db="EMBL/GenBank/DDBJ databases">
        <authorList>
            <consortium name="DOE Joint Genome Institute"/>
            <person name="Kuo A."/>
            <person name="Kohler A."/>
            <person name="Nagy L.G."/>
            <person name="Floudas D."/>
            <person name="Copeland A."/>
            <person name="Barry K.W."/>
            <person name="Cichocki N."/>
            <person name="Veneault-Fourrey C."/>
            <person name="LaButti K."/>
            <person name="Lindquist E.A."/>
            <person name="Lipzen A."/>
            <person name="Lundell T."/>
            <person name="Morin E."/>
            <person name="Murat C."/>
            <person name="Sun H."/>
            <person name="Tunlid A."/>
            <person name="Henrissat B."/>
            <person name="Grigoriev I.V."/>
            <person name="Hibbett D.S."/>
            <person name="Martin F."/>
            <person name="Nordberg H.P."/>
            <person name="Cantor M.N."/>
            <person name="Hua S.X."/>
        </authorList>
    </citation>
    <scope>NUCLEOTIDE SEQUENCE [LARGE SCALE GENOMIC DNA]</scope>
    <source>
        <strain evidence="1 2">Foug A</strain>
    </source>
</reference>
<protein>
    <submittedName>
        <fullName evidence="1">Uncharacterized protein</fullName>
    </submittedName>
</protein>
<dbReference type="EMBL" id="KN822020">
    <property type="protein sequence ID" value="KIM65889.1"/>
    <property type="molecule type" value="Genomic_DNA"/>
</dbReference>
<dbReference type="InParanoid" id="A0A0C3EC40"/>
<evidence type="ECO:0000313" key="1">
    <source>
        <dbReference type="EMBL" id="KIM65889.1"/>
    </source>
</evidence>
<name>A0A0C3EC40_9AGAM</name>
<sequence length="120" mass="13188">MTILKCSKRATLTLDVGELDCHYQMQVKDGYIAEAMRGSKLTRIQESFRVLGDHFHPEHNGFNSGNSSLALTQKGAPGCDHQIFLTPLIDNSYSLYAACSSNLGNVTVVNQAQDEYGCVM</sequence>